<feature type="compositionally biased region" description="Basic and acidic residues" evidence="1">
    <location>
        <begin position="1"/>
        <end position="18"/>
    </location>
</feature>
<protein>
    <submittedName>
        <fullName evidence="2">Uncharacterized protein</fullName>
    </submittedName>
</protein>
<dbReference type="Proteomes" id="UP001147695">
    <property type="component" value="Unassembled WGS sequence"/>
</dbReference>
<proteinExistence type="predicted"/>
<reference evidence="2" key="1">
    <citation type="submission" date="2022-12" db="EMBL/GenBank/DDBJ databases">
        <authorList>
            <person name="Petersen C."/>
        </authorList>
    </citation>
    <scope>NUCLEOTIDE SEQUENCE</scope>
    <source>
        <strain evidence="2">IBT 35673</strain>
    </source>
</reference>
<gene>
    <name evidence="2" type="ORF">N7452_009290</name>
</gene>
<evidence type="ECO:0000313" key="2">
    <source>
        <dbReference type="EMBL" id="KAJ5328900.1"/>
    </source>
</evidence>
<reference evidence="2" key="2">
    <citation type="journal article" date="2023" name="IMA Fungus">
        <title>Comparative genomic study of the Penicillium genus elucidates a diverse pangenome and 15 lateral gene transfer events.</title>
        <authorList>
            <person name="Petersen C."/>
            <person name="Sorensen T."/>
            <person name="Nielsen M.R."/>
            <person name="Sondergaard T.E."/>
            <person name="Sorensen J.L."/>
            <person name="Fitzpatrick D.A."/>
            <person name="Frisvad J.C."/>
            <person name="Nielsen K.L."/>
        </authorList>
    </citation>
    <scope>NUCLEOTIDE SEQUENCE</scope>
    <source>
        <strain evidence="2">IBT 35673</strain>
    </source>
</reference>
<name>A0A9W9Q8I7_PENBR</name>
<dbReference type="EMBL" id="JAPZBQ010000005">
    <property type="protein sequence ID" value="KAJ5328900.1"/>
    <property type="molecule type" value="Genomic_DNA"/>
</dbReference>
<comment type="caution">
    <text evidence="2">The sequence shown here is derived from an EMBL/GenBank/DDBJ whole genome shotgun (WGS) entry which is preliminary data.</text>
</comment>
<organism evidence="2 3">
    <name type="scientific">Penicillium brevicompactum</name>
    <dbReference type="NCBI Taxonomy" id="5074"/>
    <lineage>
        <taxon>Eukaryota</taxon>
        <taxon>Fungi</taxon>
        <taxon>Dikarya</taxon>
        <taxon>Ascomycota</taxon>
        <taxon>Pezizomycotina</taxon>
        <taxon>Eurotiomycetes</taxon>
        <taxon>Eurotiomycetidae</taxon>
        <taxon>Eurotiales</taxon>
        <taxon>Aspergillaceae</taxon>
        <taxon>Penicillium</taxon>
    </lineage>
</organism>
<evidence type="ECO:0000256" key="1">
    <source>
        <dbReference type="SAM" id="MobiDB-lite"/>
    </source>
</evidence>
<evidence type="ECO:0000313" key="3">
    <source>
        <dbReference type="Proteomes" id="UP001147695"/>
    </source>
</evidence>
<sequence>MQDHPKRASKKDEKKDQNKAQPPMTLTVIIESKSNGKASGETAADDDPDECLFQTTVDLESPGVAGVTNEVIGQFWFKHFNDMLGLSPKPPAPAPTPTLSVKQCVEETNRVLALADALVVQQKELISDMQEINFNLDGALARDEDFKDILNNPYADKTIVDALTRLRFGLGYLGTQAEALK</sequence>
<feature type="region of interest" description="Disordered" evidence="1">
    <location>
        <begin position="1"/>
        <end position="48"/>
    </location>
</feature>
<dbReference type="AlphaFoldDB" id="A0A9W9Q8I7"/>
<accession>A0A9W9Q8I7</accession>